<keyword evidence="8" id="KW-1185">Reference proteome</keyword>
<dbReference type="InterPro" id="IPR050833">
    <property type="entry name" value="Poly_Biosynth_Transport"/>
</dbReference>
<evidence type="ECO:0000256" key="1">
    <source>
        <dbReference type="ARBA" id="ARBA00004651"/>
    </source>
</evidence>
<feature type="transmembrane region" description="Helical" evidence="6">
    <location>
        <begin position="117"/>
        <end position="137"/>
    </location>
</feature>
<feature type="transmembrane region" description="Helical" evidence="6">
    <location>
        <begin position="180"/>
        <end position="198"/>
    </location>
</feature>
<keyword evidence="2" id="KW-1003">Cell membrane</keyword>
<dbReference type="Pfam" id="PF01943">
    <property type="entry name" value="Polysacc_synt"/>
    <property type="match status" value="1"/>
</dbReference>
<protein>
    <submittedName>
        <fullName evidence="7">O-antigen/teichoic acid export membrane protein</fullName>
    </submittedName>
</protein>
<feature type="transmembrane region" description="Helical" evidence="6">
    <location>
        <begin position="341"/>
        <end position="360"/>
    </location>
</feature>
<comment type="subcellular location">
    <subcellularLocation>
        <location evidence="1">Cell membrane</location>
        <topology evidence="1">Multi-pass membrane protein</topology>
    </subcellularLocation>
</comment>
<feature type="transmembrane region" description="Helical" evidence="6">
    <location>
        <begin position="372"/>
        <end position="390"/>
    </location>
</feature>
<evidence type="ECO:0000256" key="4">
    <source>
        <dbReference type="ARBA" id="ARBA00022989"/>
    </source>
</evidence>
<feature type="transmembrane region" description="Helical" evidence="6">
    <location>
        <begin position="91"/>
        <end position="111"/>
    </location>
</feature>
<dbReference type="EMBL" id="JACHHU010000007">
    <property type="protein sequence ID" value="MBB6542756.1"/>
    <property type="molecule type" value="Genomic_DNA"/>
</dbReference>
<feature type="transmembrane region" description="Helical" evidence="6">
    <location>
        <begin position="9"/>
        <end position="31"/>
    </location>
</feature>
<feature type="transmembrane region" description="Helical" evidence="6">
    <location>
        <begin position="251"/>
        <end position="275"/>
    </location>
</feature>
<dbReference type="RefSeq" id="WP_184423567.1">
    <property type="nucleotide sequence ID" value="NZ_AP027362.1"/>
</dbReference>
<comment type="caution">
    <text evidence="7">The sequence shown here is derived from an EMBL/GenBank/DDBJ whole genome shotgun (WGS) entry which is preliminary data.</text>
</comment>
<dbReference type="GO" id="GO:0005886">
    <property type="term" value="C:plasma membrane"/>
    <property type="evidence" value="ECO:0007669"/>
    <property type="project" value="UniProtKB-SubCell"/>
</dbReference>
<keyword evidence="4 6" id="KW-1133">Transmembrane helix</keyword>
<evidence type="ECO:0000256" key="2">
    <source>
        <dbReference type="ARBA" id="ARBA00022475"/>
    </source>
</evidence>
<evidence type="ECO:0000313" key="7">
    <source>
        <dbReference type="EMBL" id="MBB6542756.1"/>
    </source>
</evidence>
<feature type="transmembrane region" description="Helical" evidence="6">
    <location>
        <begin position="37"/>
        <end position="57"/>
    </location>
</feature>
<accession>A0A7X0NFY9</accession>
<evidence type="ECO:0000256" key="6">
    <source>
        <dbReference type="SAM" id="Phobius"/>
    </source>
</evidence>
<reference evidence="7 8" key="1">
    <citation type="submission" date="2020-08" db="EMBL/GenBank/DDBJ databases">
        <title>Genomic Encyclopedia of Type Strains, Phase IV (KMG-IV): sequencing the most valuable type-strain genomes for metagenomic binning, comparative biology and taxonomic classification.</title>
        <authorList>
            <person name="Goeker M."/>
        </authorList>
    </citation>
    <scope>NUCLEOTIDE SEQUENCE [LARGE SCALE GENOMIC DNA]</scope>
    <source>
        <strain evidence="7 8">DSM 26287</strain>
    </source>
</reference>
<dbReference type="Proteomes" id="UP000537141">
    <property type="component" value="Unassembled WGS sequence"/>
</dbReference>
<keyword evidence="3 6" id="KW-0812">Transmembrane</keyword>
<evidence type="ECO:0000256" key="5">
    <source>
        <dbReference type="ARBA" id="ARBA00023136"/>
    </source>
</evidence>
<feature type="transmembrane region" description="Helical" evidence="6">
    <location>
        <begin position="149"/>
        <end position="174"/>
    </location>
</feature>
<dbReference type="AlphaFoldDB" id="A0A7X0NFY9"/>
<proteinExistence type="predicted"/>
<dbReference type="PANTHER" id="PTHR30250:SF11">
    <property type="entry name" value="O-ANTIGEN TRANSPORTER-RELATED"/>
    <property type="match status" value="1"/>
</dbReference>
<evidence type="ECO:0000313" key="8">
    <source>
        <dbReference type="Proteomes" id="UP000537141"/>
    </source>
</evidence>
<feature type="transmembrane region" description="Helical" evidence="6">
    <location>
        <begin position="396"/>
        <end position="415"/>
    </location>
</feature>
<dbReference type="InterPro" id="IPR002797">
    <property type="entry name" value="Polysacc_synth"/>
</dbReference>
<keyword evidence="5 6" id="KW-0472">Membrane</keyword>
<dbReference type="PANTHER" id="PTHR30250">
    <property type="entry name" value="PST FAMILY PREDICTED COLANIC ACID TRANSPORTER"/>
    <property type="match status" value="1"/>
</dbReference>
<feature type="transmembrane region" description="Helical" evidence="6">
    <location>
        <begin position="222"/>
        <end position="245"/>
    </location>
</feature>
<organism evidence="7 8">
    <name type="scientific">Thalassotalea piscium</name>
    <dbReference type="NCBI Taxonomy" id="1230533"/>
    <lineage>
        <taxon>Bacteria</taxon>
        <taxon>Pseudomonadati</taxon>
        <taxon>Pseudomonadota</taxon>
        <taxon>Gammaproteobacteria</taxon>
        <taxon>Alteromonadales</taxon>
        <taxon>Colwelliaceae</taxon>
        <taxon>Thalassotalea</taxon>
    </lineage>
</organism>
<evidence type="ECO:0000256" key="3">
    <source>
        <dbReference type="ARBA" id="ARBA00022692"/>
    </source>
</evidence>
<gene>
    <name evidence="7" type="ORF">HNQ55_001256</name>
</gene>
<sequence>MLKAISSVLLFRVLAAFLGFVTVTLITRYSATTEDAGLYFFMVSLLTIMATIARVGCDNAVTRYIAIANKAINKSELVLTYQFLITRTIKFAVLFSGGILLLGWLGFYITFISYNYAIAFTFTAILIPFINVSVVFVQCFQGLKSMHTYAFLNTLTRIVLVFLLMLAVMVVPVINFSGLALMYGVSIILTAIISYWLWRRKLPVLTTATELSAKQDILTSSYLLWGVAVLATIMTNGATVILGFLSSPEQVAIFAATSRIALILTFILMAANSVLSPRFAELSKEIHLGNTRLKLQDVYRSSTRLMILLTLPLLVIVFSFAKDILLVFGEAYTAGSLTLRLLVVGLFFKTVVGSVGQLLIMTGHEKEQRLSLIIAVTLLVLLLVCLTPTYGALGAATAVLIAMVMNNSIGYYFVVKKLKVSLF</sequence>
<feature type="transmembrane region" description="Helical" evidence="6">
    <location>
        <begin position="302"/>
        <end position="321"/>
    </location>
</feature>
<name>A0A7X0NFY9_9GAMM</name>